<dbReference type="GeneID" id="63802612"/>
<sequence length="64" mass="6928">MPTSYSGCGVIPPSIIFRRNREQLQAVNTANGGCIDMCKHTADSRLICNRGMQLLTTPSGTTSR</sequence>
<proteinExistence type="predicted"/>
<reference evidence="1 2" key="1">
    <citation type="submission" date="2016-07" db="EMBL/GenBank/DDBJ databases">
        <title>Pervasive Adenine N6-methylation of Active Genes in Fungi.</title>
        <authorList>
            <consortium name="DOE Joint Genome Institute"/>
            <person name="Mondo S.J."/>
            <person name="Dannebaum R.O."/>
            <person name="Kuo R.C."/>
            <person name="Labutti K."/>
            <person name="Haridas S."/>
            <person name="Kuo A."/>
            <person name="Salamov A."/>
            <person name="Ahrendt S.R."/>
            <person name="Lipzen A."/>
            <person name="Sullivan W."/>
            <person name="Andreopoulos W.B."/>
            <person name="Clum A."/>
            <person name="Lindquist E."/>
            <person name="Daum C."/>
            <person name="Ramamoorthy G.K."/>
            <person name="Gryganskyi A."/>
            <person name="Culley D."/>
            <person name="Magnuson J.K."/>
            <person name="James T.Y."/>
            <person name="O'Malley M.A."/>
            <person name="Stajich J.E."/>
            <person name="Spatafora J.W."/>
            <person name="Visel A."/>
            <person name="Grigoriev I.V."/>
        </authorList>
    </citation>
    <scope>NUCLEOTIDE SEQUENCE [LARGE SCALE GENOMIC DNA]</scope>
    <source>
        <strain evidence="1 2">ATCC 12442</strain>
    </source>
</reference>
<dbReference type="EMBL" id="MCFD01000001">
    <property type="protein sequence ID" value="ORX73722.1"/>
    <property type="molecule type" value="Genomic_DNA"/>
</dbReference>
<comment type="caution">
    <text evidence="1">The sequence shown here is derived from an EMBL/GenBank/DDBJ whole genome shotgun (WGS) entry which is preliminary data.</text>
</comment>
<dbReference type="AlphaFoldDB" id="A0A1Y1WJR6"/>
<dbReference type="RefSeq" id="XP_040746933.1">
    <property type="nucleotide sequence ID" value="XM_040885964.1"/>
</dbReference>
<gene>
    <name evidence="1" type="ORF">DL89DRAFT_263743</name>
</gene>
<dbReference type="Proteomes" id="UP000193922">
    <property type="component" value="Unassembled WGS sequence"/>
</dbReference>
<organism evidence="1 2">
    <name type="scientific">Linderina pennispora</name>
    <dbReference type="NCBI Taxonomy" id="61395"/>
    <lineage>
        <taxon>Eukaryota</taxon>
        <taxon>Fungi</taxon>
        <taxon>Fungi incertae sedis</taxon>
        <taxon>Zoopagomycota</taxon>
        <taxon>Kickxellomycotina</taxon>
        <taxon>Kickxellomycetes</taxon>
        <taxon>Kickxellales</taxon>
        <taxon>Kickxellaceae</taxon>
        <taxon>Linderina</taxon>
    </lineage>
</organism>
<protein>
    <submittedName>
        <fullName evidence="1">Uncharacterized protein</fullName>
    </submittedName>
</protein>
<evidence type="ECO:0000313" key="2">
    <source>
        <dbReference type="Proteomes" id="UP000193922"/>
    </source>
</evidence>
<keyword evidence="2" id="KW-1185">Reference proteome</keyword>
<accession>A0A1Y1WJR6</accession>
<name>A0A1Y1WJR6_9FUNG</name>
<evidence type="ECO:0000313" key="1">
    <source>
        <dbReference type="EMBL" id="ORX73722.1"/>
    </source>
</evidence>